<organism evidence="2">
    <name type="scientific">Tanacetum cinerariifolium</name>
    <name type="common">Dalmatian daisy</name>
    <name type="synonym">Chrysanthemum cinerariifolium</name>
    <dbReference type="NCBI Taxonomy" id="118510"/>
    <lineage>
        <taxon>Eukaryota</taxon>
        <taxon>Viridiplantae</taxon>
        <taxon>Streptophyta</taxon>
        <taxon>Embryophyta</taxon>
        <taxon>Tracheophyta</taxon>
        <taxon>Spermatophyta</taxon>
        <taxon>Magnoliopsida</taxon>
        <taxon>eudicotyledons</taxon>
        <taxon>Gunneridae</taxon>
        <taxon>Pentapetalae</taxon>
        <taxon>asterids</taxon>
        <taxon>campanulids</taxon>
        <taxon>Asterales</taxon>
        <taxon>Asteraceae</taxon>
        <taxon>Asteroideae</taxon>
        <taxon>Anthemideae</taxon>
        <taxon>Anthemidinae</taxon>
        <taxon>Tanacetum</taxon>
    </lineage>
</organism>
<sequence>AATTASGLDAEQDMGIISKTHFTKTLNEPSSIGTSSGSGPMSQETMGDAAAQTRSERVSKFSNDPPFSRVNTLGSREDRLQL</sequence>
<accession>A0A699XEQ6</accession>
<evidence type="ECO:0000313" key="2">
    <source>
        <dbReference type="EMBL" id="GFD57653.1"/>
    </source>
</evidence>
<dbReference type="AlphaFoldDB" id="A0A699XEQ6"/>
<comment type="caution">
    <text evidence="2">The sequence shown here is derived from an EMBL/GenBank/DDBJ whole genome shotgun (WGS) entry which is preliminary data.</text>
</comment>
<proteinExistence type="predicted"/>
<feature type="compositionally biased region" description="Low complexity" evidence="1">
    <location>
        <begin position="30"/>
        <end position="42"/>
    </location>
</feature>
<evidence type="ECO:0000256" key="1">
    <source>
        <dbReference type="SAM" id="MobiDB-lite"/>
    </source>
</evidence>
<name>A0A699XEQ6_TANCI</name>
<feature type="region of interest" description="Disordered" evidence="1">
    <location>
        <begin position="1"/>
        <end position="82"/>
    </location>
</feature>
<feature type="non-terminal residue" evidence="2">
    <location>
        <position position="1"/>
    </location>
</feature>
<protein>
    <submittedName>
        <fullName evidence="2">Uncharacterized protein</fullName>
    </submittedName>
</protein>
<reference evidence="2" key="1">
    <citation type="journal article" date="2019" name="Sci. Rep.">
        <title>Draft genome of Tanacetum cinerariifolium, the natural source of mosquito coil.</title>
        <authorList>
            <person name="Yamashiro T."/>
            <person name="Shiraishi A."/>
            <person name="Satake H."/>
            <person name="Nakayama K."/>
        </authorList>
    </citation>
    <scope>NUCLEOTIDE SEQUENCE</scope>
</reference>
<dbReference type="EMBL" id="BKCJ011843630">
    <property type="protein sequence ID" value="GFD57653.1"/>
    <property type="molecule type" value="Genomic_DNA"/>
</dbReference>
<gene>
    <name evidence="2" type="ORF">Tci_929622</name>
</gene>